<organism evidence="6">
    <name type="scientific">Oppiella nova</name>
    <dbReference type="NCBI Taxonomy" id="334625"/>
    <lineage>
        <taxon>Eukaryota</taxon>
        <taxon>Metazoa</taxon>
        <taxon>Ecdysozoa</taxon>
        <taxon>Arthropoda</taxon>
        <taxon>Chelicerata</taxon>
        <taxon>Arachnida</taxon>
        <taxon>Acari</taxon>
        <taxon>Acariformes</taxon>
        <taxon>Sarcoptiformes</taxon>
        <taxon>Oribatida</taxon>
        <taxon>Brachypylina</taxon>
        <taxon>Oppioidea</taxon>
        <taxon>Oppiidae</taxon>
        <taxon>Oppiella</taxon>
    </lineage>
</organism>
<keyword evidence="1 2" id="KW-0694">RNA-binding</keyword>
<dbReference type="SUPFAM" id="SSF48452">
    <property type="entry name" value="TPR-like"/>
    <property type="match status" value="1"/>
</dbReference>
<keyword evidence="3" id="KW-0863">Zinc-finger</keyword>
<feature type="domain" description="RRM" evidence="4">
    <location>
        <begin position="492"/>
        <end position="575"/>
    </location>
</feature>
<sequence>MSSSQSLIECMSSSSSSSSSPSMGLGSNGSYDQMSTNEEFVSQCGDDVFARITLLSNTIQSKLYLLQTNDNNIYNQLKSRTSDDNKDISAHELSTLYAIRSECYLKLGLHQLAFDDCVSGSQLDPKNANCYRLKGRALLALNRKESAEHSFKMSLELSKKYGEPSQESVRNQYKALKEAGFDEHTANMFAPKSRSVNDAIDNILNTSLTSGQLSSLRDSYTRSLNTTEMNPFPSQTIDSQYSQMSGIFGNRNQTHSGKGANSASQQALGLKLISDIDNCLGSILDSDEEKPKIFDEKNDNNMISATNSSDFSHISNNNNNIINKSNNNFCDNIGDNGVLLSRSVSPHIKQKQNPFGISTDLQLKQNANNFSLDLNKDSLGSQIVPKFLNNSSARSAESTRKAKTFADIASANTKKPVQTFKMAAKVKTNNTNIDSKEVSTPRSQTPLDYGNKVSALESFGAPNTAEGVDKIEKIGQIVVSEPIRPTNLMAYKGLWVCNISPDASYITLKKVFRKYGNFTGIQTFERKATNGSNIVFVHYDNSQSPTDAIAELFGVYRKDICFDENTLLKLRFTPSMEQTKNGDLPSMEKAKRVVEKSGECFNWRLSTGCHKGDRCSSKHIPINKAVDSQPWVKALKKKANEA</sequence>
<dbReference type="PROSITE" id="PS50103">
    <property type="entry name" value="ZF_C3H1"/>
    <property type="match status" value="1"/>
</dbReference>
<proteinExistence type="predicted"/>
<dbReference type="Gene3D" id="1.25.40.10">
    <property type="entry name" value="Tetratricopeptide repeat domain"/>
    <property type="match status" value="1"/>
</dbReference>
<dbReference type="EMBL" id="OC916606">
    <property type="protein sequence ID" value="CAD7644724.1"/>
    <property type="molecule type" value="Genomic_DNA"/>
</dbReference>
<dbReference type="OrthoDB" id="2017782at2759"/>
<dbReference type="SUPFAM" id="SSF54928">
    <property type="entry name" value="RNA-binding domain, RBD"/>
    <property type="match status" value="1"/>
</dbReference>
<dbReference type="GO" id="GO:0008270">
    <property type="term" value="F:zinc ion binding"/>
    <property type="evidence" value="ECO:0007669"/>
    <property type="project" value="UniProtKB-KW"/>
</dbReference>
<dbReference type="GO" id="GO:0003723">
    <property type="term" value="F:RNA binding"/>
    <property type="evidence" value="ECO:0007669"/>
    <property type="project" value="UniProtKB-UniRule"/>
</dbReference>
<dbReference type="InterPro" id="IPR019734">
    <property type="entry name" value="TPR_rpt"/>
</dbReference>
<keyword evidence="7" id="KW-1185">Reference proteome</keyword>
<dbReference type="Gene3D" id="3.30.70.330">
    <property type="match status" value="1"/>
</dbReference>
<protein>
    <submittedName>
        <fullName evidence="6">Uncharacterized protein</fullName>
    </submittedName>
</protein>
<dbReference type="Pfam" id="PF00076">
    <property type="entry name" value="RRM_1"/>
    <property type="match status" value="1"/>
</dbReference>
<keyword evidence="3" id="KW-0862">Zinc</keyword>
<evidence type="ECO:0000259" key="5">
    <source>
        <dbReference type="PROSITE" id="PS50103"/>
    </source>
</evidence>
<dbReference type="InterPro" id="IPR011990">
    <property type="entry name" value="TPR-like_helical_dom_sf"/>
</dbReference>
<dbReference type="InterPro" id="IPR012677">
    <property type="entry name" value="Nucleotide-bd_a/b_plait_sf"/>
</dbReference>
<evidence type="ECO:0000256" key="2">
    <source>
        <dbReference type="PROSITE-ProRule" id="PRU00176"/>
    </source>
</evidence>
<dbReference type="Proteomes" id="UP000728032">
    <property type="component" value="Unassembled WGS sequence"/>
</dbReference>
<reference evidence="6" key="1">
    <citation type="submission" date="2020-11" db="EMBL/GenBank/DDBJ databases">
        <authorList>
            <person name="Tran Van P."/>
        </authorList>
    </citation>
    <scope>NUCLEOTIDE SEQUENCE</scope>
</reference>
<keyword evidence="3" id="KW-0479">Metal-binding</keyword>
<dbReference type="AlphaFoldDB" id="A0A7R9LNE9"/>
<dbReference type="InterPro" id="IPR000571">
    <property type="entry name" value="Znf_CCCH"/>
</dbReference>
<dbReference type="PANTHER" id="PTHR47678:SF4">
    <property type="entry name" value="SHOCK PROTEIN 70 (HSP70)-INTERACTING PROTEIN, PUTATIVE-RELATED"/>
    <property type="match status" value="1"/>
</dbReference>
<evidence type="ECO:0000313" key="6">
    <source>
        <dbReference type="EMBL" id="CAD7644724.1"/>
    </source>
</evidence>
<evidence type="ECO:0000256" key="3">
    <source>
        <dbReference type="PROSITE-ProRule" id="PRU00723"/>
    </source>
</evidence>
<dbReference type="PANTHER" id="PTHR47678">
    <property type="entry name" value="TETRATRICOPEPTIDE REPEAT PROTEIN 31"/>
    <property type="match status" value="1"/>
</dbReference>
<gene>
    <name evidence="6" type="ORF">ONB1V03_LOCUS4826</name>
</gene>
<dbReference type="InterPro" id="IPR035979">
    <property type="entry name" value="RBD_domain_sf"/>
</dbReference>
<name>A0A7R9LNE9_9ACAR</name>
<feature type="domain" description="C3H1-type" evidence="5">
    <location>
        <begin position="595"/>
        <end position="622"/>
    </location>
</feature>
<evidence type="ECO:0000313" key="7">
    <source>
        <dbReference type="Proteomes" id="UP000728032"/>
    </source>
</evidence>
<evidence type="ECO:0000259" key="4">
    <source>
        <dbReference type="PROSITE" id="PS50102"/>
    </source>
</evidence>
<dbReference type="PROSITE" id="PS50102">
    <property type="entry name" value="RRM"/>
    <property type="match status" value="1"/>
</dbReference>
<evidence type="ECO:0000256" key="1">
    <source>
        <dbReference type="ARBA" id="ARBA00022884"/>
    </source>
</evidence>
<dbReference type="SMART" id="SM00028">
    <property type="entry name" value="TPR"/>
    <property type="match status" value="2"/>
</dbReference>
<feature type="zinc finger region" description="C3H1-type" evidence="3">
    <location>
        <begin position="595"/>
        <end position="622"/>
    </location>
</feature>
<accession>A0A7R9LNE9</accession>
<dbReference type="InterPro" id="IPR000504">
    <property type="entry name" value="RRM_dom"/>
</dbReference>
<dbReference type="CDD" id="cd00590">
    <property type="entry name" value="RRM_SF"/>
    <property type="match status" value="1"/>
</dbReference>
<dbReference type="EMBL" id="CAJPVJ010001781">
    <property type="protein sequence ID" value="CAG2165283.1"/>
    <property type="molecule type" value="Genomic_DNA"/>
</dbReference>